<proteinExistence type="predicted"/>
<feature type="domain" description="Glycosyltransferase subfamily 4-like N-terminal" evidence="1">
    <location>
        <begin position="17"/>
        <end position="178"/>
    </location>
</feature>
<evidence type="ECO:0000259" key="1">
    <source>
        <dbReference type="Pfam" id="PF13439"/>
    </source>
</evidence>
<comment type="caution">
    <text evidence="2">The sequence shown here is derived from an EMBL/GenBank/DDBJ whole genome shotgun (WGS) entry which is preliminary data.</text>
</comment>
<dbReference type="Gene3D" id="3.40.50.2000">
    <property type="entry name" value="Glycogen Phosphorylase B"/>
    <property type="match status" value="2"/>
</dbReference>
<dbReference type="CDD" id="cd03807">
    <property type="entry name" value="GT4_WbnK-like"/>
    <property type="match status" value="1"/>
</dbReference>
<dbReference type="PANTHER" id="PTHR12526:SF630">
    <property type="entry name" value="GLYCOSYLTRANSFERASE"/>
    <property type="match status" value="1"/>
</dbReference>
<name>A0ABY0K6B1_9HYPH</name>
<dbReference type="Pfam" id="PF13439">
    <property type="entry name" value="Glyco_transf_4"/>
    <property type="match status" value="1"/>
</dbReference>
<accession>A0ABY0K6B1</accession>
<dbReference type="Pfam" id="PF13692">
    <property type="entry name" value="Glyco_trans_1_4"/>
    <property type="match status" value="1"/>
</dbReference>
<dbReference type="Proteomes" id="UP000182800">
    <property type="component" value="Unassembled WGS sequence"/>
</dbReference>
<sequence>MGDALNILHIISSLDDGGAEGTLYRLCTHDLDNTHVVVSLMDLGKYGPLLTQAGISVISLDMPRGRMNVAGLRRLWQCIRDRRPDVVQTWMYHSDLIGGVIARIAGCRHVFWGIRHTQLIPGESARATIWVARLCAKLSRIVPERIICCAETALEVHGALGYDRERMHIIANGYDVSRFAPNPVAARSVRAELGLAEGELLIGHVARYNPQKDHETLLVALAQLRKEERCPSCLLVGTGIDQNNPSLIARIEELGLTDRIHLLGRREDIPAIMNAIDVHVMSSSFGEAFPNVLAEAMACKTPCVATDVGDAAAILGDTGLIVPSREPIALARAIAQLLDEHGSTAWESRCAAARQRIATSFSIDAMVTAYDSAWRKTKPALSD</sequence>
<protein>
    <submittedName>
        <fullName evidence="2">Glycosyltransferase involved in cell wall bisynthesis</fullName>
    </submittedName>
</protein>
<dbReference type="PANTHER" id="PTHR12526">
    <property type="entry name" value="GLYCOSYLTRANSFERASE"/>
    <property type="match status" value="1"/>
</dbReference>
<dbReference type="InterPro" id="IPR028098">
    <property type="entry name" value="Glyco_trans_4-like_N"/>
</dbReference>
<organism evidence="2 3">
    <name type="scientific">Saliniramus fredricksonii</name>
    <dbReference type="NCBI Taxonomy" id="1653334"/>
    <lineage>
        <taxon>Bacteria</taxon>
        <taxon>Pseudomonadati</taxon>
        <taxon>Pseudomonadota</taxon>
        <taxon>Alphaproteobacteria</taxon>
        <taxon>Hyphomicrobiales</taxon>
        <taxon>Salinarimonadaceae</taxon>
        <taxon>Saliniramus</taxon>
    </lineage>
</organism>
<keyword evidence="3" id="KW-1185">Reference proteome</keyword>
<reference evidence="2 3" key="1">
    <citation type="submission" date="2016-08" db="EMBL/GenBank/DDBJ databases">
        <authorList>
            <person name="Varghese N."/>
            <person name="Submissions Spin"/>
        </authorList>
    </citation>
    <scope>NUCLEOTIDE SEQUENCE [LARGE SCALE GENOMIC DNA]</scope>
    <source>
        <strain evidence="2 3">HL-109</strain>
    </source>
</reference>
<dbReference type="SUPFAM" id="SSF53756">
    <property type="entry name" value="UDP-Glycosyltransferase/glycogen phosphorylase"/>
    <property type="match status" value="1"/>
</dbReference>
<gene>
    <name evidence="2" type="ORF">GA0071312_0913</name>
</gene>
<evidence type="ECO:0000313" key="3">
    <source>
        <dbReference type="Proteomes" id="UP000182800"/>
    </source>
</evidence>
<evidence type="ECO:0000313" key="2">
    <source>
        <dbReference type="EMBL" id="SCC79490.1"/>
    </source>
</evidence>
<dbReference type="EMBL" id="FMBM01000001">
    <property type="protein sequence ID" value="SCC79490.1"/>
    <property type="molecule type" value="Genomic_DNA"/>
</dbReference>